<feature type="domain" description="HTTM" evidence="2">
    <location>
        <begin position="50"/>
        <end position="154"/>
    </location>
</feature>
<keyword evidence="1" id="KW-0472">Membrane</keyword>
<feature type="transmembrane region" description="Helical" evidence="1">
    <location>
        <begin position="128"/>
        <end position="148"/>
    </location>
</feature>
<evidence type="ECO:0000256" key="1">
    <source>
        <dbReference type="SAM" id="Phobius"/>
    </source>
</evidence>
<protein>
    <submittedName>
        <fullName evidence="3">Vitamin K-dependent gamma-carboxylase-like protein</fullName>
    </submittedName>
</protein>
<keyword evidence="1" id="KW-0812">Transmembrane</keyword>
<dbReference type="InterPro" id="IPR053934">
    <property type="entry name" value="HTTM_dom"/>
</dbReference>
<proteinExistence type="predicted"/>
<keyword evidence="1" id="KW-1133">Transmembrane helix</keyword>
<dbReference type="RefSeq" id="WP_108386855.1">
    <property type="nucleotide sequence ID" value="NZ_QBUD01000007.1"/>
</dbReference>
<dbReference type="EMBL" id="QBUD01000007">
    <property type="protein sequence ID" value="PUB13621.1"/>
    <property type="molecule type" value="Genomic_DNA"/>
</dbReference>
<evidence type="ECO:0000313" key="4">
    <source>
        <dbReference type="Proteomes" id="UP000244523"/>
    </source>
</evidence>
<feature type="transmembrane region" description="Helical" evidence="1">
    <location>
        <begin position="102"/>
        <end position="122"/>
    </location>
</feature>
<name>A0A2T6KES2_9RHOB</name>
<dbReference type="AlphaFoldDB" id="A0A2T6KES2"/>
<dbReference type="OrthoDB" id="5422338at2"/>
<comment type="caution">
    <text evidence="3">The sequence shown here is derived from an EMBL/GenBank/DDBJ whole genome shotgun (WGS) entry which is preliminary data.</text>
</comment>
<accession>A0A2T6KES2</accession>
<dbReference type="Proteomes" id="UP000244523">
    <property type="component" value="Unassembled WGS sequence"/>
</dbReference>
<reference evidence="3 4" key="1">
    <citation type="submission" date="2018-04" db="EMBL/GenBank/DDBJ databases">
        <title>Genomic Encyclopedia of Archaeal and Bacterial Type Strains, Phase II (KMG-II): from individual species to whole genera.</title>
        <authorList>
            <person name="Goeker M."/>
        </authorList>
    </citation>
    <scope>NUCLEOTIDE SEQUENCE [LARGE SCALE GENOMIC DNA]</scope>
    <source>
        <strain evidence="3 4">DSM 29955</strain>
    </source>
</reference>
<organism evidence="3 4">
    <name type="scientific">Yoonia sediminilitoris</name>
    <dbReference type="NCBI Taxonomy" id="1286148"/>
    <lineage>
        <taxon>Bacteria</taxon>
        <taxon>Pseudomonadati</taxon>
        <taxon>Pseudomonadota</taxon>
        <taxon>Alphaproteobacteria</taxon>
        <taxon>Rhodobacterales</taxon>
        <taxon>Paracoccaceae</taxon>
        <taxon>Yoonia</taxon>
    </lineage>
</organism>
<sequence>MALSLHSIAVLRCFAGPYNGGSDRMGLLVLCRRPAARLPPDEFWSEIAFSYLAVQVVLSYFISGQVKIVNPDWRIGRALQDVFSLSAYPVSEQLRALADRPMVPWAMSWLVMLFEVLFPLSLLSQQALCAALVLAAAFYLANACLFGLNRFVWF</sequence>
<evidence type="ECO:0000313" key="3">
    <source>
        <dbReference type="EMBL" id="PUB13621.1"/>
    </source>
</evidence>
<evidence type="ECO:0000259" key="2">
    <source>
        <dbReference type="Pfam" id="PF05090"/>
    </source>
</evidence>
<keyword evidence="4" id="KW-1185">Reference proteome</keyword>
<gene>
    <name evidence="3" type="ORF">C8N45_10781</name>
</gene>
<dbReference type="Pfam" id="PF05090">
    <property type="entry name" value="HTTM"/>
    <property type="match status" value="1"/>
</dbReference>